<dbReference type="AlphaFoldDB" id="A0A972JHS1"/>
<dbReference type="InterPro" id="IPR000073">
    <property type="entry name" value="AB_hydrolase_1"/>
</dbReference>
<keyword evidence="3" id="KW-0378">Hydrolase</keyword>
<dbReference type="Pfam" id="PF12697">
    <property type="entry name" value="Abhydrolase_6"/>
    <property type="match status" value="1"/>
</dbReference>
<comment type="caution">
    <text evidence="3">The sequence shown here is derived from an EMBL/GenBank/DDBJ whole genome shotgun (WGS) entry which is preliminary data.</text>
</comment>
<name>A0A972JHS1_9FLAO</name>
<keyword evidence="1" id="KW-0472">Membrane</keyword>
<proteinExistence type="predicted"/>
<dbReference type="RefSeq" id="WP_169526431.1">
    <property type="nucleotide sequence ID" value="NZ_JAAMPU010000100.1"/>
</dbReference>
<organism evidence="3 4">
    <name type="scientific">Flavobacterium silvaticum</name>
    <dbReference type="NCBI Taxonomy" id="1852020"/>
    <lineage>
        <taxon>Bacteria</taxon>
        <taxon>Pseudomonadati</taxon>
        <taxon>Bacteroidota</taxon>
        <taxon>Flavobacteriia</taxon>
        <taxon>Flavobacteriales</taxon>
        <taxon>Flavobacteriaceae</taxon>
        <taxon>Flavobacterium</taxon>
    </lineage>
</organism>
<evidence type="ECO:0000259" key="2">
    <source>
        <dbReference type="Pfam" id="PF12697"/>
    </source>
</evidence>
<evidence type="ECO:0000313" key="3">
    <source>
        <dbReference type="EMBL" id="NMH27433.1"/>
    </source>
</evidence>
<feature type="domain" description="AB hydrolase-1" evidence="2">
    <location>
        <begin position="8"/>
        <end position="239"/>
    </location>
</feature>
<dbReference type="InterPro" id="IPR029058">
    <property type="entry name" value="AB_hydrolase_fold"/>
</dbReference>
<dbReference type="Gene3D" id="3.40.50.1820">
    <property type="entry name" value="alpha/beta hydrolase"/>
    <property type="match status" value="1"/>
</dbReference>
<dbReference type="EMBL" id="JAAMPU010000100">
    <property type="protein sequence ID" value="NMH27433.1"/>
    <property type="molecule type" value="Genomic_DNA"/>
</dbReference>
<accession>A0A972JHS1</accession>
<reference evidence="3" key="1">
    <citation type="submission" date="2020-02" db="EMBL/GenBank/DDBJ databases">
        <title>Flavobacterium sp. genome.</title>
        <authorList>
            <person name="Jung H.S."/>
            <person name="Baek J.H."/>
            <person name="Jeon C.O."/>
        </authorList>
    </citation>
    <scope>NUCLEOTIDE SEQUENCE</scope>
    <source>
        <strain evidence="3">SE-s28</strain>
    </source>
</reference>
<evidence type="ECO:0000256" key="1">
    <source>
        <dbReference type="SAM" id="Phobius"/>
    </source>
</evidence>
<keyword evidence="4" id="KW-1185">Reference proteome</keyword>
<feature type="transmembrane region" description="Helical" evidence="1">
    <location>
        <begin position="7"/>
        <end position="24"/>
    </location>
</feature>
<dbReference type="SUPFAM" id="SSF53474">
    <property type="entry name" value="alpha/beta-Hydrolases"/>
    <property type="match status" value="1"/>
</dbReference>
<dbReference type="GO" id="GO:0016787">
    <property type="term" value="F:hydrolase activity"/>
    <property type="evidence" value="ECO:0007669"/>
    <property type="project" value="UniProtKB-KW"/>
</dbReference>
<gene>
    <name evidence="3" type="ORF">G6047_05255</name>
</gene>
<keyword evidence="1" id="KW-0812">Transmembrane</keyword>
<protein>
    <submittedName>
        <fullName evidence="3">Alpha/beta hydrolase</fullName>
    </submittedName>
</protein>
<sequence>MKNKSKYIVFITGAFVTHHGWLPWKEFFENHGYICIVKPWPLKDGTASELRARQGQDTDLGLMQYSEVLDHYADIIRELPEKPILIGHSVGGLTTQLLVQRDLAVAGIALHPVPPQGVISFKWSFLKSVWKPLGLFTSARKTHLMSLAEWQYAFTNGMSLEDQLESYDQNVIPESKTVLRDTLSSTAHIDFKKPHAPLLILSGTNDHIIPASLNYSNFKKYKNSSSITEYKEFEETNHYVVSLPKWQRQANYILDWLGKYEI</sequence>
<evidence type="ECO:0000313" key="4">
    <source>
        <dbReference type="Proteomes" id="UP000712080"/>
    </source>
</evidence>
<keyword evidence="1" id="KW-1133">Transmembrane helix</keyword>
<dbReference type="Proteomes" id="UP000712080">
    <property type="component" value="Unassembled WGS sequence"/>
</dbReference>